<protein>
    <submittedName>
        <fullName evidence="1">Uncharacterized protein</fullName>
    </submittedName>
</protein>
<dbReference type="EMBL" id="GU071108">
    <property type="protein sequence ID" value="ADO99738.1"/>
    <property type="molecule type" value="Genomic_DNA"/>
</dbReference>
<dbReference type="RefSeq" id="YP_004323652.1">
    <property type="nucleotide sequence ID" value="NC_015285.1"/>
</dbReference>
<dbReference type="GeneID" id="10328303"/>
<dbReference type="OrthoDB" id="2273at10239"/>
<organism evidence="1 2">
    <name type="scientific">Prochlorococcus phage Syn33</name>
    <dbReference type="NCBI Taxonomy" id="444878"/>
    <lineage>
        <taxon>Viruses</taxon>
        <taxon>Duplodnaviria</taxon>
        <taxon>Heunggongvirae</taxon>
        <taxon>Uroviricota</taxon>
        <taxon>Caudoviricetes</taxon>
        <taxon>Pantevenvirales</taxon>
        <taxon>Kyanoviridae</taxon>
        <taxon>Brizovirus</taxon>
        <taxon>Brizovirus syn33</taxon>
    </lineage>
</organism>
<dbReference type="KEGG" id="vg:10328303"/>
<sequence>MDLKCLTPLEYSLIMLSTTSQTAVFSLPINPKLDPEYIEESFIPFLNKHKHLIYDLYFTSRMPPFVQDAMGDVFRTTKNAQGAAKNSLYIMQETGIPLSATFNNIWVRPDQKNLNLWIENFKFLYDAGVKTVTLPHTSWVMTGQIQKEYPDLKIKNTILREVVKPNEIVTLASSGFHYINLDRDIMRDQDALVRIMDAKKYCAEKGTPIEFSLLANEHCWGGCPIMPEHYQYNSTRQGTEPQYFNSEISRISCSRWDEYDSATELKRANIPPWRDDWQWFLDNGIDVFKLHGREDAMRLRESMDIIERWENGDEMMFPDFDEYMQDVDMPDAPINIWRQKIKTCKFDCWDCNYCESVIQSKLKKQNRTMNPLVERVTRAIDGAVDNNSNFNPTDYDIVGLSSDKVRHFLNNLLSERGTVYADVGCYMGSTLFAAIMGNTAVKAYAIDDFSDSTMKPMRKELQEDFEVDNPAEIFVQNYEKWQNPNAAVGLVVKPISQVVFNPEYPPQVLFYDAENDPKRMQPNLEYLHNQCADSYILVVDDANFEGVVSCTDAFLSDKNVIYKRLITTETPEDVNDWWNGLYIIVVEK</sequence>
<keyword evidence="2" id="KW-1185">Reference proteome</keyword>
<proteinExistence type="predicted"/>
<evidence type="ECO:0000313" key="1">
    <source>
        <dbReference type="EMBL" id="ADO99738.1"/>
    </source>
</evidence>
<reference evidence="1 2" key="1">
    <citation type="journal article" date="2010" name="Environ. Microbiol.">
        <title>Genomic analysis of oceanic cyanobacterial myoviruses compared with T4-like myoviruses from diverse hosts and environments.</title>
        <authorList>
            <person name="Sullivan M.B."/>
            <person name="Huang K.H."/>
            <person name="Ignacio-Espinoza J.C."/>
            <person name="Berlin A.M."/>
            <person name="Kelly L."/>
            <person name="Weigele P.R."/>
            <person name="DeFrancesco A.S."/>
            <person name="Kern S.E."/>
            <person name="Thompson L.R."/>
            <person name="Young S."/>
            <person name="Yandava C."/>
            <person name="Fu R."/>
            <person name="Krastins B."/>
            <person name="Chase M."/>
            <person name="Sarracino D."/>
            <person name="Osburne M.S."/>
            <person name="Henn M.R."/>
            <person name="Chisholm S.W."/>
        </authorList>
    </citation>
    <scope>NUCLEOTIDE SEQUENCE [LARGE SCALE GENOMIC DNA]</scope>
    <source>
        <strain evidence="1">Syn33</strain>
    </source>
</reference>
<evidence type="ECO:0000313" key="2">
    <source>
        <dbReference type="Proteomes" id="UP000006537"/>
    </source>
</evidence>
<dbReference type="Proteomes" id="UP000006537">
    <property type="component" value="Segment"/>
</dbReference>
<name>E3SQT2_9CAUD</name>
<accession>E3SQT2</accession>
<gene>
    <name evidence="1" type="ORF">Syn33_045</name>
</gene>